<dbReference type="GO" id="GO:0043565">
    <property type="term" value="F:sequence-specific DNA binding"/>
    <property type="evidence" value="ECO:0007669"/>
    <property type="project" value="TreeGrafter"/>
</dbReference>
<evidence type="ECO:0000256" key="4">
    <source>
        <dbReference type="ARBA" id="ARBA00023163"/>
    </source>
</evidence>
<organism evidence="6 7">
    <name type="scientific">Aquabacterium lacunae</name>
    <dbReference type="NCBI Taxonomy" id="2528630"/>
    <lineage>
        <taxon>Bacteria</taxon>
        <taxon>Pseudomonadati</taxon>
        <taxon>Pseudomonadota</taxon>
        <taxon>Betaproteobacteria</taxon>
        <taxon>Burkholderiales</taxon>
        <taxon>Aquabacterium</taxon>
    </lineage>
</organism>
<dbReference type="RefSeq" id="WP_130969070.1">
    <property type="nucleotide sequence ID" value="NZ_SIXI01000007.1"/>
</dbReference>
<comment type="similarity">
    <text evidence="1">Belongs to the LysR transcriptional regulatory family.</text>
</comment>
<dbReference type="PRINTS" id="PR00039">
    <property type="entry name" value="HTHLYSR"/>
</dbReference>
<proteinExistence type="inferred from homology"/>
<dbReference type="FunFam" id="1.10.10.10:FF:000001">
    <property type="entry name" value="LysR family transcriptional regulator"/>
    <property type="match status" value="1"/>
</dbReference>
<dbReference type="InterPro" id="IPR036388">
    <property type="entry name" value="WH-like_DNA-bd_sf"/>
</dbReference>
<dbReference type="Pfam" id="PF00126">
    <property type="entry name" value="HTH_1"/>
    <property type="match status" value="1"/>
</dbReference>
<dbReference type="InterPro" id="IPR005119">
    <property type="entry name" value="LysR_subst-bd"/>
</dbReference>
<evidence type="ECO:0000313" key="7">
    <source>
        <dbReference type="Proteomes" id="UP000292120"/>
    </source>
</evidence>
<evidence type="ECO:0000256" key="2">
    <source>
        <dbReference type="ARBA" id="ARBA00023015"/>
    </source>
</evidence>
<accession>A0A4Q9GVB0</accession>
<dbReference type="Proteomes" id="UP000292120">
    <property type="component" value="Unassembled WGS sequence"/>
</dbReference>
<keyword evidence="4" id="KW-0804">Transcription</keyword>
<gene>
    <name evidence="6" type="ORF">EYS42_15320</name>
</gene>
<evidence type="ECO:0000313" key="6">
    <source>
        <dbReference type="EMBL" id="TBO28374.1"/>
    </source>
</evidence>
<dbReference type="InterPro" id="IPR000847">
    <property type="entry name" value="LysR_HTH_N"/>
</dbReference>
<dbReference type="SUPFAM" id="SSF53850">
    <property type="entry name" value="Periplasmic binding protein-like II"/>
    <property type="match status" value="1"/>
</dbReference>
<dbReference type="Gene3D" id="1.10.10.10">
    <property type="entry name" value="Winged helix-like DNA-binding domain superfamily/Winged helix DNA-binding domain"/>
    <property type="match status" value="1"/>
</dbReference>
<comment type="caution">
    <text evidence="6">The sequence shown here is derived from an EMBL/GenBank/DDBJ whole genome shotgun (WGS) entry which is preliminary data.</text>
</comment>
<protein>
    <submittedName>
        <fullName evidence="6">LysR family transcriptional regulator</fullName>
    </submittedName>
</protein>
<dbReference type="PROSITE" id="PS50931">
    <property type="entry name" value="HTH_LYSR"/>
    <property type="match status" value="1"/>
</dbReference>
<keyword evidence="3" id="KW-0238">DNA-binding</keyword>
<dbReference type="OrthoDB" id="8591238at2"/>
<evidence type="ECO:0000259" key="5">
    <source>
        <dbReference type="PROSITE" id="PS50931"/>
    </source>
</evidence>
<dbReference type="SUPFAM" id="SSF46785">
    <property type="entry name" value="Winged helix' DNA-binding domain"/>
    <property type="match status" value="1"/>
</dbReference>
<keyword evidence="2" id="KW-0805">Transcription regulation</keyword>
<dbReference type="Gene3D" id="3.40.190.10">
    <property type="entry name" value="Periplasmic binding protein-like II"/>
    <property type="match status" value="2"/>
</dbReference>
<feature type="domain" description="HTH lysR-type" evidence="5">
    <location>
        <begin position="7"/>
        <end position="64"/>
    </location>
</feature>
<dbReference type="GO" id="GO:0006351">
    <property type="term" value="P:DNA-templated transcription"/>
    <property type="evidence" value="ECO:0007669"/>
    <property type="project" value="TreeGrafter"/>
</dbReference>
<dbReference type="PANTHER" id="PTHR30537">
    <property type="entry name" value="HTH-TYPE TRANSCRIPTIONAL REGULATOR"/>
    <property type="match status" value="1"/>
</dbReference>
<dbReference type="EMBL" id="SIXI01000007">
    <property type="protein sequence ID" value="TBO28374.1"/>
    <property type="molecule type" value="Genomic_DNA"/>
</dbReference>
<dbReference type="InterPro" id="IPR058163">
    <property type="entry name" value="LysR-type_TF_proteobact-type"/>
</dbReference>
<dbReference type="PANTHER" id="PTHR30537:SF74">
    <property type="entry name" value="HTH-TYPE TRANSCRIPTIONAL REGULATOR TRPI"/>
    <property type="match status" value="1"/>
</dbReference>
<dbReference type="GO" id="GO:0003700">
    <property type="term" value="F:DNA-binding transcription factor activity"/>
    <property type="evidence" value="ECO:0007669"/>
    <property type="project" value="InterPro"/>
</dbReference>
<evidence type="ECO:0000256" key="1">
    <source>
        <dbReference type="ARBA" id="ARBA00009437"/>
    </source>
</evidence>
<dbReference type="InterPro" id="IPR036390">
    <property type="entry name" value="WH_DNA-bd_sf"/>
</dbReference>
<sequence length="311" mass="34655">MPHHRPPPLHLLPALDAAARWQSFAKAAQELHVTAPAISQQIRQLEDWLGVPLFHRLTRQVRLTEAGVQFAALAREVLQRYQEGHAEWLWAHARPRLRLSAAPLVGHELLLPALGEFQAQHPGLDLSLDLDLALADFDAGQVDAAIRFGAGRWRGLTAWPLIDCLGTVAGHPRVLQAHPVRGVADLRHHTLIHFRKGVNDWDLVARALGVEALPHQGNLYLDSELSAMRAAEQGLGLVICILPACQRWLDEGLLQAVAPPMPLGRGYHFVFKAQHPRSDLLKTLHGWLLGQMQRWAQGRPHPRDNATHELV</sequence>
<keyword evidence="7" id="KW-1185">Reference proteome</keyword>
<reference evidence="6 7" key="1">
    <citation type="submission" date="2019-02" db="EMBL/GenBank/DDBJ databases">
        <title>Aquabacterium sp. strain KMB7.</title>
        <authorList>
            <person name="Chen W.-M."/>
        </authorList>
    </citation>
    <scope>NUCLEOTIDE SEQUENCE [LARGE SCALE GENOMIC DNA]</scope>
    <source>
        <strain evidence="6 7">KMB7</strain>
    </source>
</reference>
<name>A0A4Q9GVB0_9BURK</name>
<dbReference type="Pfam" id="PF03466">
    <property type="entry name" value="LysR_substrate"/>
    <property type="match status" value="1"/>
</dbReference>
<dbReference type="AlphaFoldDB" id="A0A4Q9GVB0"/>
<evidence type="ECO:0000256" key="3">
    <source>
        <dbReference type="ARBA" id="ARBA00023125"/>
    </source>
</evidence>